<feature type="compositionally biased region" description="Polar residues" evidence="1">
    <location>
        <begin position="17"/>
        <end position="26"/>
    </location>
</feature>
<feature type="region of interest" description="Disordered" evidence="1">
    <location>
        <begin position="80"/>
        <end position="104"/>
    </location>
</feature>
<evidence type="ECO:0000313" key="3">
    <source>
        <dbReference type="Proteomes" id="UP000507245"/>
    </source>
</evidence>
<dbReference type="EMBL" id="CAEKKB010000001">
    <property type="protein sequence ID" value="CAB4293754.1"/>
    <property type="molecule type" value="Genomic_DNA"/>
</dbReference>
<feature type="compositionally biased region" description="Polar residues" evidence="1">
    <location>
        <begin position="80"/>
        <end position="92"/>
    </location>
</feature>
<organism evidence="2 3">
    <name type="scientific">Prunus armeniaca</name>
    <name type="common">Apricot</name>
    <name type="synonym">Armeniaca vulgaris</name>
    <dbReference type="NCBI Taxonomy" id="36596"/>
    <lineage>
        <taxon>Eukaryota</taxon>
        <taxon>Viridiplantae</taxon>
        <taxon>Streptophyta</taxon>
        <taxon>Embryophyta</taxon>
        <taxon>Tracheophyta</taxon>
        <taxon>Spermatophyta</taxon>
        <taxon>Magnoliopsida</taxon>
        <taxon>eudicotyledons</taxon>
        <taxon>Gunneridae</taxon>
        <taxon>Pentapetalae</taxon>
        <taxon>rosids</taxon>
        <taxon>fabids</taxon>
        <taxon>Rosales</taxon>
        <taxon>Rosaceae</taxon>
        <taxon>Amygdaloideae</taxon>
        <taxon>Amygdaleae</taxon>
        <taxon>Prunus</taxon>
    </lineage>
</organism>
<feature type="compositionally biased region" description="Basic and acidic residues" evidence="1">
    <location>
        <begin position="1"/>
        <end position="10"/>
    </location>
</feature>
<evidence type="ECO:0000256" key="1">
    <source>
        <dbReference type="SAM" id="MobiDB-lite"/>
    </source>
</evidence>
<keyword evidence="3" id="KW-1185">Reference proteome</keyword>
<dbReference type="AlphaFoldDB" id="A0A6J5W1W4"/>
<name>A0A6J5W1W4_PRUAR</name>
<protein>
    <submittedName>
        <fullName evidence="2">Uncharacterized protein</fullName>
    </submittedName>
</protein>
<reference evidence="3" key="1">
    <citation type="journal article" date="2020" name="Genome Biol.">
        <title>Gamete binning: chromosome-level and haplotype-resolved genome assembly enabled by high-throughput single-cell sequencing of gamete genomes.</title>
        <authorList>
            <person name="Campoy J.A."/>
            <person name="Sun H."/>
            <person name="Goel M."/>
            <person name="Jiao W.-B."/>
            <person name="Folz-Donahue K."/>
            <person name="Wang N."/>
            <person name="Rubio M."/>
            <person name="Liu C."/>
            <person name="Kukat C."/>
            <person name="Ruiz D."/>
            <person name="Huettel B."/>
            <person name="Schneeberger K."/>
        </authorList>
    </citation>
    <scope>NUCLEOTIDE SEQUENCE [LARGE SCALE GENOMIC DNA]</scope>
    <source>
        <strain evidence="3">cv. Rojo Pasion</strain>
    </source>
</reference>
<dbReference type="Proteomes" id="UP000507245">
    <property type="component" value="Unassembled WGS sequence"/>
</dbReference>
<feature type="region of interest" description="Disordered" evidence="1">
    <location>
        <begin position="1"/>
        <end position="34"/>
    </location>
</feature>
<sequence>MSMDSSRHDLCNGPGRYTSSHVTTVSRRARQEDDGVRVGKWNQNDMGIASQQLTSQIGVRQDDRAKRHLSIQWYINLPTPSSSQSNLMGTNHQEGESVQIFSFE</sequence>
<proteinExistence type="predicted"/>
<accession>A0A6J5W1W4</accession>
<gene>
    <name evidence="2" type="ORF">ORAREDHAP_LOCUS2933</name>
</gene>
<evidence type="ECO:0000313" key="2">
    <source>
        <dbReference type="EMBL" id="CAB4293754.1"/>
    </source>
</evidence>